<gene>
    <name evidence="1" type="ORF">JZK55_02360</name>
</gene>
<evidence type="ECO:0000313" key="1">
    <source>
        <dbReference type="EMBL" id="BCB95314.1"/>
    </source>
</evidence>
<reference evidence="1 2" key="1">
    <citation type="submission" date="2020-03" db="EMBL/GenBank/DDBJ databases">
        <title>Complete genome sequences of two sulfur-disproportionating bacterial strains T55J and Mzg5.</title>
        <authorList>
            <person name="Umezawa K."/>
            <person name="Kojima H."/>
            <person name="Kato Y."/>
            <person name="Fukui M."/>
        </authorList>
    </citation>
    <scope>NUCLEOTIDE SEQUENCE [LARGE SCALE GENOMIC DNA]</scope>
    <source>
        <strain evidence="1 2">T55J</strain>
    </source>
</reference>
<dbReference type="AlphaFoldDB" id="A0A7G1GY85"/>
<accession>A0A7G1GY85</accession>
<sequence length="55" mass="6285">MCPNFNNGICEVVGIEPEEIGCIEICACYRNNMWKNCKVYMLQFFIYGDKNLAAA</sequence>
<proteinExistence type="predicted"/>
<name>A0A7G1GY85_9BACT</name>
<dbReference type="EMBL" id="AP022873">
    <property type="protein sequence ID" value="BCB95314.1"/>
    <property type="molecule type" value="Genomic_DNA"/>
</dbReference>
<protein>
    <submittedName>
        <fullName evidence="1">Uncharacterized protein</fullName>
    </submittedName>
</protein>
<dbReference type="KEGG" id="dtp:JZK55_02360"/>
<evidence type="ECO:0000313" key="2">
    <source>
        <dbReference type="Proteomes" id="UP000516360"/>
    </source>
</evidence>
<dbReference type="RefSeq" id="WP_203472820.1">
    <property type="nucleotide sequence ID" value="NZ_AP022873.1"/>
</dbReference>
<dbReference type="Proteomes" id="UP000516360">
    <property type="component" value="Chromosome"/>
</dbReference>
<keyword evidence="2" id="KW-1185">Reference proteome</keyword>
<organism evidence="1 2">
    <name type="scientific">Dissulfurispira thermophila</name>
    <dbReference type="NCBI Taxonomy" id="2715679"/>
    <lineage>
        <taxon>Bacteria</taxon>
        <taxon>Pseudomonadati</taxon>
        <taxon>Nitrospirota</taxon>
        <taxon>Thermodesulfovibrionia</taxon>
        <taxon>Thermodesulfovibrionales</taxon>
        <taxon>Dissulfurispiraceae</taxon>
        <taxon>Dissulfurispira</taxon>
    </lineage>
</organism>